<reference evidence="6" key="1">
    <citation type="submission" date="2017-01" db="EMBL/GenBank/DDBJ databases">
        <authorList>
            <person name="Varghese N."/>
            <person name="Submissions S."/>
        </authorList>
    </citation>
    <scope>NUCLEOTIDE SEQUENCE [LARGE SCALE GENOMIC DNA]</scope>
    <source>
        <strain evidence="6">DSM 24913</strain>
    </source>
</reference>
<keyword evidence="6" id="KW-1185">Reference proteome</keyword>
<proteinExistence type="inferred from homology"/>
<dbReference type="AlphaFoldDB" id="A0A1N7N5J5"/>
<dbReference type="RefSeq" id="WP_076516096.1">
    <property type="nucleotide sequence ID" value="NZ_FTOH01000006.1"/>
</dbReference>
<dbReference type="InterPro" id="IPR050221">
    <property type="entry name" value="26S_Proteasome_ATPase"/>
</dbReference>
<organism evidence="5 6">
    <name type="scientific">Thalassolituus maritimus</name>
    <dbReference type="NCBI Taxonomy" id="484498"/>
    <lineage>
        <taxon>Bacteria</taxon>
        <taxon>Pseudomonadati</taxon>
        <taxon>Pseudomonadota</taxon>
        <taxon>Gammaproteobacteria</taxon>
        <taxon>Oceanospirillales</taxon>
        <taxon>Oceanospirillaceae</taxon>
        <taxon>Thalassolituus</taxon>
    </lineage>
</organism>
<dbReference type="GO" id="GO:0016887">
    <property type="term" value="F:ATP hydrolysis activity"/>
    <property type="evidence" value="ECO:0007669"/>
    <property type="project" value="InterPro"/>
</dbReference>
<accession>A0A1N7N5J5</accession>
<keyword evidence="3" id="KW-0067">ATP-binding</keyword>
<dbReference type="InterPro" id="IPR027417">
    <property type="entry name" value="P-loop_NTPase"/>
</dbReference>
<dbReference type="InterPro" id="IPR003593">
    <property type="entry name" value="AAA+_ATPase"/>
</dbReference>
<dbReference type="Gene3D" id="3.40.50.300">
    <property type="entry name" value="P-loop containing nucleotide triphosphate hydrolases"/>
    <property type="match status" value="1"/>
</dbReference>
<evidence type="ECO:0000256" key="3">
    <source>
        <dbReference type="ARBA" id="ARBA00022840"/>
    </source>
</evidence>
<dbReference type="EMBL" id="FTOH01000006">
    <property type="protein sequence ID" value="SIS93528.1"/>
    <property type="molecule type" value="Genomic_DNA"/>
</dbReference>
<evidence type="ECO:0000313" key="5">
    <source>
        <dbReference type="EMBL" id="SIS93528.1"/>
    </source>
</evidence>
<dbReference type="InterPro" id="IPR003959">
    <property type="entry name" value="ATPase_AAA_core"/>
</dbReference>
<evidence type="ECO:0000259" key="4">
    <source>
        <dbReference type="SMART" id="SM00382"/>
    </source>
</evidence>
<dbReference type="PANTHER" id="PTHR23073">
    <property type="entry name" value="26S PROTEASOME REGULATORY SUBUNIT"/>
    <property type="match status" value="1"/>
</dbReference>
<evidence type="ECO:0000256" key="2">
    <source>
        <dbReference type="ARBA" id="ARBA00022741"/>
    </source>
</evidence>
<feature type="domain" description="AAA+ ATPase" evidence="4">
    <location>
        <begin position="425"/>
        <end position="557"/>
    </location>
</feature>
<name>A0A1N7N5J5_9GAMM</name>
<sequence length="640" mass="70527">MNDLAVIKPQADCFNPLQQWAEAGLVFYTESLSLEATAPLPSGVQFQTLTRDLEQQWKNLNGRTSRLIQTLNLSPAEAFVLFITGMMETQPRIAFAINELQQPSEQARLSVHLVLDMVQFLFPDTTDWDVLDLINTPLFNESVVTVSDNGPLSLQGLAISVPLWSILKSKHNRWQGVQELDSHERELLPAATRKILPDLCKKLTSSEFLILRGQEHSGRSILAAELGLLSGYRAMRIPYQNWQEEPQLRLAAAVAGWLPVITLPDVPGENYKLVSSGYQTPAIVITGMHSCVIANSCYNYALPMPDSTLRQKLWNKHVADQSLAEKLAGSALLSGPMIKNIGEQITPPEGSSGVNQEQQIRTWRSLNIAPGLTQLAQAVTKDIPKEAVIFPTLINEHLDDLIARALQRESLYWKLGDTLTANQNPGLRALFVGASGTGKTLAASYIASQIGAPLFRVDLGSVINKYIGESEKNLGRLLDYAAATDTILLFDEAESVFGNRTDARSSNERFANNLTNYLLSRIETHPGVVILTSNHRDRIDPAFNRRLEIIIDFPQPGFNERLALWGSHMGQRSPDDDFLKALASHCDLSGGQIRNTVLSAAANSPDSEVLSKTAIIKAISREYQKLGKSLPAALQSHGVM</sequence>
<dbReference type="GO" id="GO:0005524">
    <property type="term" value="F:ATP binding"/>
    <property type="evidence" value="ECO:0007669"/>
    <property type="project" value="UniProtKB-KW"/>
</dbReference>
<dbReference type="SMART" id="SM00382">
    <property type="entry name" value="AAA"/>
    <property type="match status" value="1"/>
</dbReference>
<dbReference type="Pfam" id="PF00004">
    <property type="entry name" value="AAA"/>
    <property type="match status" value="1"/>
</dbReference>
<dbReference type="SUPFAM" id="SSF52540">
    <property type="entry name" value="P-loop containing nucleoside triphosphate hydrolases"/>
    <property type="match status" value="1"/>
</dbReference>
<gene>
    <name evidence="5" type="ORF">SAMN05421686_106197</name>
</gene>
<evidence type="ECO:0000256" key="1">
    <source>
        <dbReference type="ARBA" id="ARBA00006914"/>
    </source>
</evidence>
<protein>
    <submittedName>
        <fullName evidence="5">ATPase family associated with various cellular activities (AAA)</fullName>
    </submittedName>
</protein>
<dbReference type="CDD" id="cd19481">
    <property type="entry name" value="RecA-like_protease"/>
    <property type="match status" value="1"/>
</dbReference>
<dbReference type="Proteomes" id="UP000185639">
    <property type="component" value="Unassembled WGS sequence"/>
</dbReference>
<dbReference type="STRING" id="484498.SAMN05421686_106197"/>
<comment type="similarity">
    <text evidence="1">Belongs to the AAA ATPase family.</text>
</comment>
<keyword evidence="2" id="KW-0547">Nucleotide-binding</keyword>
<evidence type="ECO:0000313" key="6">
    <source>
        <dbReference type="Proteomes" id="UP000185639"/>
    </source>
</evidence>